<protein>
    <recommendedName>
        <fullName evidence="3">Macro domain-containing protein</fullName>
    </recommendedName>
</protein>
<keyword evidence="2" id="KW-1185">Reference proteome</keyword>
<dbReference type="Proteomes" id="UP001597063">
    <property type="component" value="Unassembled WGS sequence"/>
</dbReference>
<reference evidence="2" key="1">
    <citation type="journal article" date="2019" name="Int. J. Syst. Evol. Microbiol.">
        <title>The Global Catalogue of Microorganisms (GCM) 10K type strain sequencing project: providing services to taxonomists for standard genome sequencing and annotation.</title>
        <authorList>
            <consortium name="The Broad Institute Genomics Platform"/>
            <consortium name="The Broad Institute Genome Sequencing Center for Infectious Disease"/>
            <person name="Wu L."/>
            <person name="Ma J."/>
        </authorList>
    </citation>
    <scope>NUCLEOTIDE SEQUENCE [LARGE SCALE GENOMIC DNA]</scope>
    <source>
        <strain evidence="2">JCM 9371</strain>
    </source>
</reference>
<evidence type="ECO:0000313" key="2">
    <source>
        <dbReference type="Proteomes" id="UP001597063"/>
    </source>
</evidence>
<sequence>MIDDLQYDALVAELRRLRESGLIGLRRTPVKALALAAARAGLCRPGTSVPAAVEALVRAAVERLDGGRLGTAAEYAFGLVPGTRDWPAQDRRRKGAAAYGVSCDRFRKHYERIIVQETAEAILGLCDAAAAPASAAPGSAAPWSAVAPARTSVDGGAQETAFAPAPRPKAGWEACAPVTVLAGSAGVPVTVHCCSVELLAGVDIVVSPQNTYFELPQTFKSSVSASLRRGAARCDEVGEILDDVVHRELSAWVAEHGRRGLAMAPGTVAPTSPGELADRGIRRLYHAAVTVPVAGSGRYEVTPQGISLAVRNTFRLARRERGGFAPPLCSIAFPLLGSGRGGLDPRLGLNAIWTAMRREIGPDDGWQAHFVNHRPDLTEMIVEFLGAAR</sequence>
<organism evidence="1 2">
    <name type="scientific">Actinomadura fibrosa</name>
    <dbReference type="NCBI Taxonomy" id="111802"/>
    <lineage>
        <taxon>Bacteria</taxon>
        <taxon>Bacillati</taxon>
        <taxon>Actinomycetota</taxon>
        <taxon>Actinomycetes</taxon>
        <taxon>Streptosporangiales</taxon>
        <taxon>Thermomonosporaceae</taxon>
        <taxon>Actinomadura</taxon>
    </lineage>
</organism>
<dbReference type="InterPro" id="IPR043472">
    <property type="entry name" value="Macro_dom-like"/>
</dbReference>
<accession>A0ABW2XBC9</accession>
<dbReference type="Gene3D" id="3.40.220.10">
    <property type="entry name" value="Leucine Aminopeptidase, subunit E, domain 1"/>
    <property type="match status" value="1"/>
</dbReference>
<dbReference type="SUPFAM" id="SSF52949">
    <property type="entry name" value="Macro domain-like"/>
    <property type="match status" value="1"/>
</dbReference>
<evidence type="ECO:0000313" key="1">
    <source>
        <dbReference type="EMBL" id="MFD0683763.1"/>
    </source>
</evidence>
<name>A0ABW2XBC9_9ACTN</name>
<evidence type="ECO:0008006" key="3">
    <source>
        <dbReference type="Google" id="ProtNLM"/>
    </source>
</evidence>
<comment type="caution">
    <text evidence="1">The sequence shown here is derived from an EMBL/GenBank/DDBJ whole genome shotgun (WGS) entry which is preliminary data.</text>
</comment>
<gene>
    <name evidence="1" type="ORF">ACFQZM_04580</name>
</gene>
<dbReference type="RefSeq" id="WP_131757296.1">
    <property type="nucleotide sequence ID" value="NZ_CAACUY010000029.1"/>
</dbReference>
<dbReference type="EMBL" id="JBHTGP010000003">
    <property type="protein sequence ID" value="MFD0683763.1"/>
    <property type="molecule type" value="Genomic_DNA"/>
</dbReference>
<proteinExistence type="predicted"/>